<name>A0AAQ3SD42_PASNO</name>
<keyword evidence="2" id="KW-1185">Reference proteome</keyword>
<evidence type="ECO:0000313" key="1">
    <source>
        <dbReference type="EMBL" id="WVZ50513.1"/>
    </source>
</evidence>
<gene>
    <name evidence="1" type="ORF">U9M48_001759</name>
</gene>
<dbReference type="Proteomes" id="UP001341281">
    <property type="component" value="Chromosome 01"/>
</dbReference>
<dbReference type="EMBL" id="CP144745">
    <property type="protein sequence ID" value="WVZ50513.1"/>
    <property type="molecule type" value="Genomic_DNA"/>
</dbReference>
<protein>
    <submittedName>
        <fullName evidence="1">Uncharacterized protein</fullName>
    </submittedName>
</protein>
<reference evidence="1 2" key="1">
    <citation type="submission" date="2024-02" db="EMBL/GenBank/DDBJ databases">
        <title>High-quality chromosome-scale genome assembly of Pensacola bahiagrass (Paspalum notatum Flugge var. saurae).</title>
        <authorList>
            <person name="Vega J.M."/>
            <person name="Podio M."/>
            <person name="Orjuela J."/>
            <person name="Siena L.A."/>
            <person name="Pessino S.C."/>
            <person name="Combes M.C."/>
            <person name="Mariac C."/>
            <person name="Albertini E."/>
            <person name="Pupilli F."/>
            <person name="Ortiz J.P.A."/>
            <person name="Leblanc O."/>
        </authorList>
    </citation>
    <scope>NUCLEOTIDE SEQUENCE [LARGE SCALE GENOMIC DNA]</scope>
    <source>
        <strain evidence="1">R1</strain>
        <tissue evidence="1">Leaf</tissue>
    </source>
</reference>
<dbReference type="AlphaFoldDB" id="A0AAQ3SD42"/>
<accession>A0AAQ3SD42</accession>
<organism evidence="1 2">
    <name type="scientific">Paspalum notatum var. saurae</name>
    <dbReference type="NCBI Taxonomy" id="547442"/>
    <lineage>
        <taxon>Eukaryota</taxon>
        <taxon>Viridiplantae</taxon>
        <taxon>Streptophyta</taxon>
        <taxon>Embryophyta</taxon>
        <taxon>Tracheophyta</taxon>
        <taxon>Spermatophyta</taxon>
        <taxon>Magnoliopsida</taxon>
        <taxon>Liliopsida</taxon>
        <taxon>Poales</taxon>
        <taxon>Poaceae</taxon>
        <taxon>PACMAD clade</taxon>
        <taxon>Panicoideae</taxon>
        <taxon>Andropogonodae</taxon>
        <taxon>Paspaleae</taxon>
        <taxon>Paspalinae</taxon>
        <taxon>Paspalum</taxon>
    </lineage>
</organism>
<evidence type="ECO:0000313" key="2">
    <source>
        <dbReference type="Proteomes" id="UP001341281"/>
    </source>
</evidence>
<proteinExistence type="predicted"/>
<sequence length="151" mass="16466">MVRGEWPPSSRRVLAAHIPLDQEDAGITLSIIKTAGHEAEWFGPSLVEVVGSSTALSGASSILMLAMGDFQAPHPLGCLEDHHGSLDTRSSRERLCGLARRHPLRRGNSILPLKQPSQQQEQQLQLLLSIIYCSSIQTSSLACRSNLQFLS</sequence>